<dbReference type="STRING" id="396588.Tgr7_3078"/>
<dbReference type="eggNOG" id="COG2426">
    <property type="taxonomic scope" value="Bacteria"/>
</dbReference>
<evidence type="ECO:0000256" key="1">
    <source>
        <dbReference type="SAM" id="Phobius"/>
    </source>
</evidence>
<feature type="transmembrane region" description="Helical" evidence="1">
    <location>
        <begin position="135"/>
        <end position="157"/>
    </location>
</feature>
<protein>
    <recommendedName>
        <fullName evidence="4">Small multidrug efflux protein-like protein</fullName>
    </recommendedName>
</protein>
<organism evidence="2 3">
    <name type="scientific">Thioalkalivibrio sulfidiphilus (strain HL-EbGR7)</name>
    <dbReference type="NCBI Taxonomy" id="396588"/>
    <lineage>
        <taxon>Bacteria</taxon>
        <taxon>Pseudomonadati</taxon>
        <taxon>Pseudomonadota</taxon>
        <taxon>Gammaproteobacteria</taxon>
        <taxon>Chromatiales</taxon>
        <taxon>Ectothiorhodospiraceae</taxon>
        <taxon>Thioalkalivibrio</taxon>
    </lineage>
</organism>
<evidence type="ECO:0000313" key="3">
    <source>
        <dbReference type="Proteomes" id="UP000002383"/>
    </source>
</evidence>
<feature type="transmembrane region" description="Helical" evidence="1">
    <location>
        <begin position="102"/>
        <end position="129"/>
    </location>
</feature>
<feature type="transmembrane region" description="Helical" evidence="1">
    <location>
        <begin position="23"/>
        <end position="54"/>
    </location>
</feature>
<evidence type="ECO:0008006" key="4">
    <source>
        <dbReference type="Google" id="ProtNLM"/>
    </source>
</evidence>
<accession>B8GQ00</accession>
<gene>
    <name evidence="2" type="ordered locus">Tgr7_3078</name>
</gene>
<dbReference type="Pfam" id="PF06695">
    <property type="entry name" value="Sm_multidrug_ex"/>
    <property type="match status" value="1"/>
</dbReference>
<dbReference type="InterPro" id="IPR009577">
    <property type="entry name" value="Sm_multidrug_ex"/>
</dbReference>
<reference evidence="2 3" key="1">
    <citation type="journal article" date="2011" name="Stand. Genomic Sci.">
        <title>Complete genome sequence of 'Thioalkalivibrio sulfidophilus' HL-EbGr7.</title>
        <authorList>
            <person name="Muyzer G."/>
            <person name="Sorokin D.Y."/>
            <person name="Mavromatis K."/>
            <person name="Lapidus A."/>
            <person name="Clum A."/>
            <person name="Ivanova N."/>
            <person name="Pati A."/>
            <person name="d'Haeseleer P."/>
            <person name="Woyke T."/>
            <person name="Kyrpides N.C."/>
        </authorList>
    </citation>
    <scope>NUCLEOTIDE SEQUENCE [LARGE SCALE GENOMIC DNA]</scope>
    <source>
        <strain evidence="2 3">HL-EbGR7</strain>
    </source>
</reference>
<dbReference type="Proteomes" id="UP000002383">
    <property type="component" value="Chromosome"/>
</dbReference>
<evidence type="ECO:0000313" key="2">
    <source>
        <dbReference type="EMBL" id="ACL74147.1"/>
    </source>
</evidence>
<keyword evidence="1" id="KW-0812">Transmembrane</keyword>
<dbReference type="KEGG" id="tgr:Tgr7_3078"/>
<keyword evidence="1" id="KW-1133">Transmembrane helix</keyword>
<sequence length="167" mass="18328">MGPYVFMFRDISKSQSPRPPMDLLWQYTLVFLAAATPWLEIMIVIPVAIGAGLAPVPVTIVSFVGNALPVFGIIALFQWWERRRGPVRRRWSARAMRVWAKWGLPGLALAGPAVTGIHLAAVMALALHADRRATALWMTVSLAFWSVGTTLVTVAGIEGFRQLFGGD</sequence>
<keyword evidence="3" id="KW-1185">Reference proteome</keyword>
<dbReference type="AlphaFoldDB" id="B8GQ00"/>
<name>B8GQ00_THISH</name>
<proteinExistence type="predicted"/>
<dbReference type="HOGENOM" id="CLU_117037_0_0_6"/>
<keyword evidence="1" id="KW-0472">Membrane</keyword>
<feature type="transmembrane region" description="Helical" evidence="1">
    <location>
        <begin position="60"/>
        <end position="81"/>
    </location>
</feature>
<dbReference type="EMBL" id="CP001339">
    <property type="protein sequence ID" value="ACL74147.1"/>
    <property type="molecule type" value="Genomic_DNA"/>
</dbReference>